<reference evidence="2" key="1">
    <citation type="submission" date="2021-10" db="EMBL/GenBank/DDBJ databases">
        <title>Melipona bicolor Genome sequencing and assembly.</title>
        <authorList>
            <person name="Araujo N.S."/>
            <person name="Arias M.C."/>
        </authorList>
    </citation>
    <scope>NUCLEOTIDE SEQUENCE</scope>
    <source>
        <strain evidence="2">USP_2M_L1-L4_2017</strain>
        <tissue evidence="2">Whole body</tissue>
    </source>
</reference>
<evidence type="ECO:0000313" key="3">
    <source>
        <dbReference type="Proteomes" id="UP001177670"/>
    </source>
</evidence>
<dbReference type="Proteomes" id="UP001177670">
    <property type="component" value="Unassembled WGS sequence"/>
</dbReference>
<evidence type="ECO:0000256" key="1">
    <source>
        <dbReference type="SAM" id="MobiDB-lite"/>
    </source>
</evidence>
<evidence type="ECO:0000313" key="2">
    <source>
        <dbReference type="EMBL" id="KAK1136074.1"/>
    </source>
</evidence>
<keyword evidence="3" id="KW-1185">Reference proteome</keyword>
<organism evidence="2 3">
    <name type="scientific">Melipona bicolor</name>
    <dbReference type="NCBI Taxonomy" id="60889"/>
    <lineage>
        <taxon>Eukaryota</taxon>
        <taxon>Metazoa</taxon>
        <taxon>Ecdysozoa</taxon>
        <taxon>Arthropoda</taxon>
        <taxon>Hexapoda</taxon>
        <taxon>Insecta</taxon>
        <taxon>Pterygota</taxon>
        <taxon>Neoptera</taxon>
        <taxon>Endopterygota</taxon>
        <taxon>Hymenoptera</taxon>
        <taxon>Apocrita</taxon>
        <taxon>Aculeata</taxon>
        <taxon>Apoidea</taxon>
        <taxon>Anthophila</taxon>
        <taxon>Apidae</taxon>
        <taxon>Melipona</taxon>
    </lineage>
</organism>
<gene>
    <name evidence="2" type="ORF">K0M31_000643</name>
</gene>
<sequence>MEGGKRKEKKKKKKRMKSMRNAGIDDRINEKSARCWGVRLQTDDKEFPYDTQFASREPRKKSSPNRPTDCEMEGVGNTVREERDAGLPPAELKIHRRVSQFSFERPCMRIPERAY</sequence>
<feature type="region of interest" description="Disordered" evidence="1">
    <location>
        <begin position="47"/>
        <end position="76"/>
    </location>
</feature>
<dbReference type="EMBL" id="JAHYIQ010000001">
    <property type="protein sequence ID" value="KAK1136074.1"/>
    <property type="molecule type" value="Genomic_DNA"/>
</dbReference>
<feature type="compositionally biased region" description="Basic residues" evidence="1">
    <location>
        <begin position="1"/>
        <end position="18"/>
    </location>
</feature>
<feature type="region of interest" description="Disordered" evidence="1">
    <location>
        <begin position="1"/>
        <end position="26"/>
    </location>
</feature>
<accession>A0AA40GEQ5</accession>
<comment type="caution">
    <text evidence="2">The sequence shown here is derived from an EMBL/GenBank/DDBJ whole genome shotgun (WGS) entry which is preliminary data.</text>
</comment>
<name>A0AA40GEQ5_9HYME</name>
<dbReference type="AlphaFoldDB" id="A0AA40GEQ5"/>
<protein>
    <submittedName>
        <fullName evidence="2">Uncharacterized protein</fullName>
    </submittedName>
</protein>
<proteinExistence type="predicted"/>